<gene>
    <name evidence="1" type="primary">LOC114329865</name>
</gene>
<evidence type="ECO:0000313" key="1">
    <source>
        <dbReference type="RefSeq" id="XP_028134925.1"/>
    </source>
</evidence>
<organism evidence="1">
    <name type="scientific">Diabrotica virgifera virgifera</name>
    <name type="common">western corn rootworm</name>
    <dbReference type="NCBI Taxonomy" id="50390"/>
    <lineage>
        <taxon>Eukaryota</taxon>
        <taxon>Metazoa</taxon>
        <taxon>Ecdysozoa</taxon>
        <taxon>Arthropoda</taxon>
        <taxon>Hexapoda</taxon>
        <taxon>Insecta</taxon>
        <taxon>Pterygota</taxon>
        <taxon>Neoptera</taxon>
        <taxon>Endopterygota</taxon>
        <taxon>Coleoptera</taxon>
        <taxon>Polyphaga</taxon>
        <taxon>Cucujiformia</taxon>
        <taxon>Chrysomeloidea</taxon>
        <taxon>Chrysomelidae</taxon>
        <taxon>Galerucinae</taxon>
        <taxon>Diabroticina</taxon>
        <taxon>Diabroticites</taxon>
        <taxon>Diabrotica</taxon>
    </lineage>
</organism>
<dbReference type="RefSeq" id="XP_028134925.1">
    <property type="nucleotide sequence ID" value="XM_028279124.1"/>
</dbReference>
<dbReference type="InParanoid" id="A0A6P7FPP3"/>
<reference evidence="1" key="1">
    <citation type="submission" date="2025-08" db="UniProtKB">
        <authorList>
            <consortium name="RefSeq"/>
        </authorList>
    </citation>
    <scope>IDENTIFICATION</scope>
    <source>
        <tissue evidence="1">Whole insect</tissue>
    </source>
</reference>
<name>A0A6P7FPP3_DIAVI</name>
<dbReference type="InterPro" id="IPR021109">
    <property type="entry name" value="Peptidase_aspartic_dom_sf"/>
</dbReference>
<protein>
    <submittedName>
        <fullName evidence="1">Uncharacterized protein LOC114329865</fullName>
    </submittedName>
</protein>
<accession>A0A6P7FPP3</accession>
<dbReference type="PANTHER" id="PTHR37984:SF13">
    <property type="entry name" value="RIBONUCLEASE H"/>
    <property type="match status" value="1"/>
</dbReference>
<dbReference type="SUPFAM" id="SSF50630">
    <property type="entry name" value="Acid proteases"/>
    <property type="match status" value="1"/>
</dbReference>
<proteinExistence type="predicted"/>
<dbReference type="AlphaFoldDB" id="A0A6P7FPP3"/>
<dbReference type="PANTHER" id="PTHR37984">
    <property type="entry name" value="PROTEIN CBG26694"/>
    <property type="match status" value="1"/>
</dbReference>
<dbReference type="InterPro" id="IPR050951">
    <property type="entry name" value="Retrovirus_Pol_polyprotein"/>
</dbReference>
<sequence>MGHTSKSVMCKGKVNEIEEEYEEEIEEDDNLQLGLIEDSKGEFVINVLKTNASDMLRVKLLLDSKYVEMEVDSGGVRSVIHEQDYERLFSNLVLEPVTFKLRVVTGEMVTILGQIFVYVTYADSMYYLPLVVLQSHTPFIPLLGRNWLNVLNKNWRDKFLDSVSQINTALTPQKKEVQRPISNNECNMVVNRALTASQRPEFLGSVREELICDIKSKFGSLFLDEPNSFIKGFKAEIKVKDNFKPIFHRAYEMPYALKIKVEDELNNLLKS</sequence>